<comment type="caution">
    <text evidence="11">The sequence shown here is derived from an EMBL/GenBank/DDBJ whole genome shotgun (WGS) entry which is preliminary data.</text>
</comment>
<feature type="disulfide bond" evidence="7">
    <location>
        <begin position="150"/>
        <end position="163"/>
    </location>
</feature>
<keyword evidence="8" id="KW-0812">Transmembrane</keyword>
<keyword evidence="5" id="KW-0675">Receptor</keyword>
<feature type="signal peptide" evidence="9">
    <location>
        <begin position="1"/>
        <end position="23"/>
    </location>
</feature>
<evidence type="ECO:0000256" key="4">
    <source>
        <dbReference type="ARBA" id="ARBA00023157"/>
    </source>
</evidence>
<feature type="repeat" description="TNFR-Cys" evidence="7">
    <location>
        <begin position="130"/>
        <end position="171"/>
    </location>
</feature>
<feature type="domain" description="TNFR-Cys" evidence="10">
    <location>
        <begin position="130"/>
        <end position="171"/>
    </location>
</feature>
<gene>
    <name evidence="11" type="ORF">mMyoMyo1_010328</name>
</gene>
<dbReference type="Pfam" id="PF00020">
    <property type="entry name" value="TNFR_c6"/>
    <property type="match status" value="2"/>
</dbReference>
<evidence type="ECO:0000256" key="7">
    <source>
        <dbReference type="PROSITE-ProRule" id="PRU00206"/>
    </source>
</evidence>
<evidence type="ECO:0000313" key="12">
    <source>
        <dbReference type="Proteomes" id="UP000527355"/>
    </source>
</evidence>
<feature type="disulfide bond" evidence="7">
    <location>
        <begin position="108"/>
        <end position="121"/>
    </location>
</feature>
<dbReference type="Proteomes" id="UP000527355">
    <property type="component" value="Unassembled WGS sequence"/>
</dbReference>
<evidence type="ECO:0000256" key="1">
    <source>
        <dbReference type="ARBA" id="ARBA00004370"/>
    </source>
</evidence>
<evidence type="ECO:0000259" key="10">
    <source>
        <dbReference type="PROSITE" id="PS50050"/>
    </source>
</evidence>
<dbReference type="PROSITE" id="PS50050">
    <property type="entry name" value="TNFR_NGFR_2"/>
    <property type="match status" value="2"/>
</dbReference>
<dbReference type="InterPro" id="IPR001368">
    <property type="entry name" value="TNFR/NGFR_Cys_rich_reg"/>
</dbReference>
<dbReference type="OrthoDB" id="8848202at2759"/>
<keyword evidence="6" id="KW-0325">Glycoprotein</keyword>
<comment type="caution">
    <text evidence="7">Lacks conserved residue(s) required for the propagation of feature annotation.</text>
</comment>
<feature type="disulfide bond" evidence="7">
    <location>
        <begin position="90"/>
        <end position="105"/>
    </location>
</feature>
<evidence type="ECO:0000256" key="6">
    <source>
        <dbReference type="ARBA" id="ARBA00023180"/>
    </source>
</evidence>
<dbReference type="PANTHER" id="PTHR46330">
    <property type="entry name" value="TUMOR NECROSIS FACTOR RECEPTOR SUPERFAMILY MEMBER 10B"/>
    <property type="match status" value="1"/>
</dbReference>
<dbReference type="VEuPathDB" id="HostDB:LOC118649088"/>
<name>A0A7J7RHE1_MYOMY</name>
<dbReference type="GO" id="GO:0043065">
    <property type="term" value="P:positive regulation of apoptotic process"/>
    <property type="evidence" value="ECO:0007669"/>
    <property type="project" value="TreeGrafter"/>
</dbReference>
<dbReference type="SMART" id="SM00208">
    <property type="entry name" value="TNFR"/>
    <property type="match status" value="3"/>
</dbReference>
<dbReference type="PANTHER" id="PTHR46330:SF16">
    <property type="entry name" value="TUMOR NECROSIS FACTOR RECEPTOR SUPERFAMILY MEMBER 22"/>
    <property type="match status" value="1"/>
</dbReference>
<evidence type="ECO:0000313" key="11">
    <source>
        <dbReference type="EMBL" id="KAF6275473.1"/>
    </source>
</evidence>
<accession>A0A7J7RHE1</accession>
<dbReference type="InterPro" id="IPR052491">
    <property type="entry name" value="TNFRSF10"/>
</dbReference>
<dbReference type="AlphaFoldDB" id="A0A7J7RHE1"/>
<sequence length="306" mass="33242">MAGMSLPLLLLLLLLPLPPPPRLLLLGTPLTLSPSSNLWLELSAASLSPGSRCGPDEYWSGRRCCQRCPAGHYVHKPCSSPHTQSECEACDTGTYTGHANGLQSCLLCTICREDQEMVSDCTPKQDRRCQCKTGEFYCDSEPCPESCYRCTRCPEGKVVLQTCNATADTLCGWPGPGPGKRHRFCWMAGWLFAAVAGALVILCVRKPGDGGGRAACCCPHAGPVSTGRPYRRDSLQTSKFEVTEDSGKLCVGMYSIAAEKVVFCLFFYQILFILVMYFCLNNFETLKPVIPEGISSPSCVTGPSAR</sequence>
<comment type="subcellular location">
    <subcellularLocation>
        <location evidence="1">Membrane</location>
    </subcellularLocation>
</comment>
<feature type="chain" id="PRO_5029610983" description="TNFR-Cys domain-containing protein" evidence="9">
    <location>
        <begin position="24"/>
        <end position="306"/>
    </location>
</feature>
<feature type="transmembrane region" description="Helical" evidence="8">
    <location>
        <begin position="261"/>
        <end position="278"/>
    </location>
</feature>
<reference evidence="11 12" key="1">
    <citation type="journal article" date="2020" name="Nature">
        <title>Six reference-quality genomes reveal evolution of bat adaptations.</title>
        <authorList>
            <person name="Jebb D."/>
            <person name="Huang Z."/>
            <person name="Pippel M."/>
            <person name="Hughes G.M."/>
            <person name="Lavrichenko K."/>
            <person name="Devanna P."/>
            <person name="Winkler S."/>
            <person name="Jermiin L.S."/>
            <person name="Skirmuntt E.C."/>
            <person name="Katzourakis A."/>
            <person name="Burkitt-Gray L."/>
            <person name="Ray D.A."/>
            <person name="Sullivan K.A.M."/>
            <person name="Roscito J.G."/>
            <person name="Kirilenko B.M."/>
            <person name="Davalos L.M."/>
            <person name="Corthals A.P."/>
            <person name="Power M.L."/>
            <person name="Jones G."/>
            <person name="Ransome R.D."/>
            <person name="Dechmann D.K.N."/>
            <person name="Locatelli A.G."/>
            <person name="Puechmaille S.J."/>
            <person name="Fedrigo O."/>
            <person name="Jarvis E.D."/>
            <person name="Hiller M."/>
            <person name="Vernes S.C."/>
            <person name="Myers E.W."/>
            <person name="Teeling E.C."/>
        </authorList>
    </citation>
    <scope>NUCLEOTIDE SEQUENCE [LARGE SCALE GENOMIC DNA]</scope>
    <source>
        <strain evidence="11">MMyoMyo1</strain>
        <tissue evidence="11">Flight muscle</tissue>
    </source>
</reference>
<evidence type="ECO:0000256" key="5">
    <source>
        <dbReference type="ARBA" id="ARBA00023170"/>
    </source>
</evidence>
<dbReference type="Gene3D" id="2.10.50.10">
    <property type="entry name" value="Tumor Necrosis Factor Receptor, subunit A, domain 2"/>
    <property type="match status" value="3"/>
</dbReference>
<keyword evidence="8" id="KW-1133">Transmembrane helix</keyword>
<dbReference type="GO" id="GO:0009986">
    <property type="term" value="C:cell surface"/>
    <property type="evidence" value="ECO:0007669"/>
    <property type="project" value="TreeGrafter"/>
</dbReference>
<dbReference type="GO" id="GO:0036462">
    <property type="term" value="P:TRAIL-activated apoptotic signaling pathway"/>
    <property type="evidence" value="ECO:0007669"/>
    <property type="project" value="TreeGrafter"/>
</dbReference>
<keyword evidence="4 7" id="KW-1015">Disulfide bond</keyword>
<feature type="disulfide bond" evidence="7">
    <location>
        <begin position="111"/>
        <end position="129"/>
    </location>
</feature>
<dbReference type="SUPFAM" id="SSF57586">
    <property type="entry name" value="TNF receptor-like"/>
    <property type="match status" value="2"/>
</dbReference>
<dbReference type="PROSITE" id="PS00652">
    <property type="entry name" value="TNFR_NGFR_1"/>
    <property type="match status" value="1"/>
</dbReference>
<evidence type="ECO:0000256" key="9">
    <source>
        <dbReference type="SAM" id="SignalP"/>
    </source>
</evidence>
<dbReference type="GO" id="GO:0005886">
    <property type="term" value="C:plasma membrane"/>
    <property type="evidence" value="ECO:0007669"/>
    <property type="project" value="TreeGrafter"/>
</dbReference>
<feature type="repeat" description="TNFR-Cys" evidence="7">
    <location>
        <begin position="89"/>
        <end position="129"/>
    </location>
</feature>
<evidence type="ECO:0000256" key="2">
    <source>
        <dbReference type="ARBA" id="ARBA00022737"/>
    </source>
</evidence>
<keyword evidence="3 8" id="KW-0472">Membrane</keyword>
<keyword evidence="12" id="KW-1185">Reference proteome</keyword>
<keyword evidence="2" id="KW-0677">Repeat</keyword>
<dbReference type="CDD" id="cd15837">
    <property type="entry name" value="TNFRSF26"/>
    <property type="match status" value="1"/>
</dbReference>
<evidence type="ECO:0000256" key="8">
    <source>
        <dbReference type="SAM" id="Phobius"/>
    </source>
</evidence>
<dbReference type="EMBL" id="JABWUV010000027">
    <property type="protein sequence ID" value="KAF6275473.1"/>
    <property type="molecule type" value="Genomic_DNA"/>
</dbReference>
<feature type="transmembrane region" description="Helical" evidence="8">
    <location>
        <begin position="186"/>
        <end position="204"/>
    </location>
</feature>
<feature type="domain" description="TNFR-Cys" evidence="10">
    <location>
        <begin position="89"/>
        <end position="129"/>
    </location>
</feature>
<feature type="disulfide bond" evidence="7">
    <location>
        <begin position="153"/>
        <end position="171"/>
    </location>
</feature>
<dbReference type="InterPro" id="IPR034062">
    <property type="entry name" value="TNFRSF26_N"/>
</dbReference>
<protein>
    <recommendedName>
        <fullName evidence="10">TNFR-Cys domain-containing protein</fullName>
    </recommendedName>
</protein>
<keyword evidence="9" id="KW-0732">Signal</keyword>
<evidence type="ECO:0000256" key="3">
    <source>
        <dbReference type="ARBA" id="ARBA00023136"/>
    </source>
</evidence>
<organism evidence="11 12">
    <name type="scientific">Myotis myotis</name>
    <name type="common">Greater mouse-eared bat</name>
    <name type="synonym">Vespertilio myotis</name>
    <dbReference type="NCBI Taxonomy" id="51298"/>
    <lineage>
        <taxon>Eukaryota</taxon>
        <taxon>Metazoa</taxon>
        <taxon>Chordata</taxon>
        <taxon>Craniata</taxon>
        <taxon>Vertebrata</taxon>
        <taxon>Euteleostomi</taxon>
        <taxon>Mammalia</taxon>
        <taxon>Eutheria</taxon>
        <taxon>Laurasiatheria</taxon>
        <taxon>Chiroptera</taxon>
        <taxon>Yangochiroptera</taxon>
        <taxon>Vespertilionidae</taxon>
        <taxon>Myotis</taxon>
    </lineage>
</organism>
<proteinExistence type="predicted"/>